<dbReference type="Proteomes" id="UP000215509">
    <property type="component" value="Unassembled WGS sequence"/>
</dbReference>
<dbReference type="InterPro" id="IPR050154">
    <property type="entry name" value="UbiB_kinase"/>
</dbReference>
<comment type="similarity">
    <text evidence="1">Belongs to the protein kinase superfamily. ADCK protein kinase family.</text>
</comment>
<evidence type="ECO:0000256" key="2">
    <source>
        <dbReference type="SAM" id="Phobius"/>
    </source>
</evidence>
<dbReference type="RefSeq" id="WP_094013782.1">
    <property type="nucleotide sequence ID" value="NZ_NMQW01000005.1"/>
</dbReference>
<feature type="domain" description="ABC1 atypical kinase-like" evidence="3">
    <location>
        <begin position="95"/>
        <end position="338"/>
    </location>
</feature>
<evidence type="ECO:0000259" key="3">
    <source>
        <dbReference type="Pfam" id="PF03109"/>
    </source>
</evidence>
<reference evidence="4 5" key="1">
    <citation type="submission" date="2017-07" db="EMBL/GenBank/DDBJ databases">
        <title>Genome sequencing and assembly of Paenibacillus rigui.</title>
        <authorList>
            <person name="Mayilraj S."/>
        </authorList>
    </citation>
    <scope>NUCLEOTIDE SEQUENCE [LARGE SCALE GENOMIC DNA]</scope>
    <source>
        <strain evidence="4 5">JCM 16352</strain>
    </source>
</reference>
<dbReference type="CDD" id="cd05121">
    <property type="entry name" value="ABC1_ADCK3-like"/>
    <property type="match status" value="1"/>
</dbReference>
<evidence type="ECO:0000256" key="1">
    <source>
        <dbReference type="ARBA" id="ARBA00009670"/>
    </source>
</evidence>
<gene>
    <name evidence="4" type="ORF">CF651_05135</name>
</gene>
<dbReference type="PANTHER" id="PTHR10566">
    <property type="entry name" value="CHAPERONE-ACTIVITY OF BC1 COMPLEX CABC1 -RELATED"/>
    <property type="match status" value="1"/>
</dbReference>
<feature type="transmembrane region" description="Helical" evidence="2">
    <location>
        <begin position="534"/>
        <end position="554"/>
    </location>
</feature>
<keyword evidence="2" id="KW-0812">Transmembrane</keyword>
<organism evidence="4 5">
    <name type="scientific">Paenibacillus rigui</name>
    <dbReference type="NCBI Taxonomy" id="554312"/>
    <lineage>
        <taxon>Bacteria</taxon>
        <taxon>Bacillati</taxon>
        <taxon>Bacillota</taxon>
        <taxon>Bacilli</taxon>
        <taxon>Bacillales</taxon>
        <taxon>Paenibacillaceae</taxon>
        <taxon>Paenibacillus</taxon>
    </lineage>
</organism>
<dbReference type="SUPFAM" id="SSF56112">
    <property type="entry name" value="Protein kinase-like (PK-like)"/>
    <property type="match status" value="1"/>
</dbReference>
<protein>
    <submittedName>
        <fullName evidence="4">ABC transporter</fullName>
    </submittedName>
</protein>
<keyword evidence="2" id="KW-0472">Membrane</keyword>
<keyword evidence="5" id="KW-1185">Reference proteome</keyword>
<comment type="caution">
    <text evidence="4">The sequence shown here is derived from an EMBL/GenBank/DDBJ whole genome shotgun (WGS) entry which is preliminary data.</text>
</comment>
<dbReference type="PANTHER" id="PTHR10566:SF113">
    <property type="entry name" value="PROTEIN ACTIVITY OF BC1 COMPLEX KINASE 7, CHLOROPLASTIC"/>
    <property type="match status" value="1"/>
</dbReference>
<accession>A0A229UWG8</accession>
<dbReference type="OrthoDB" id="9795390at2"/>
<dbReference type="Pfam" id="PF03109">
    <property type="entry name" value="ABC1"/>
    <property type="match status" value="1"/>
</dbReference>
<keyword evidence="2" id="KW-1133">Transmembrane helix</keyword>
<feature type="transmembrane region" description="Helical" evidence="2">
    <location>
        <begin position="500"/>
        <end position="522"/>
    </location>
</feature>
<name>A0A229UWG8_9BACL</name>
<proteinExistence type="inferred from homology"/>
<evidence type="ECO:0000313" key="5">
    <source>
        <dbReference type="Proteomes" id="UP000215509"/>
    </source>
</evidence>
<sequence length="559" mass="63359">MSLGRRIRHLQRYHEIARAFGRNGFGFLVKELGLPELLSGSRIGLQERREARSRTLGERIRLFLEELGPTFVKIGQIASTRPDLLPAHIIDELVKLQDQVPAFPFEQVCEVLEHEFGEPLEQLFAEFEPSPMAAASIGQVHLARLHSGEQVAVKIQRPNIRSVVETDLEILDNLARLAEHRLEWAAKYQVRDMVYELSQSLRSELDYTNEGRNAQRIAKAFEQDNRIRFPAIYWDYTSKTVLTMGFLGGVKTNELDRLEELGVDRKQLAETIAQIVFKQVFVDGLFHADPHPGNILILPDGTVGLIDFGMIGRLTPMMKYHFGSLVIALRRNHTEGLIKAIDGLGIIPEDVDMDALRGDLDELRDKYYDVPLSRISLGASVNDLLNVAYEHQIRVPSDLTLLAKTLLTLEGVVTALDPTFSIVQIAEPFGRKLFAERFHPRHVADNLWQQLSEYAELLTEMPSKLRELFGIIKKGKLHLDISVTELDAMMKKMDRISNQLSFSIVLLAFSIIMVGLIIGSSLGRQSTLLWDFPVIEIGFCVATLMFLFLLYSIFRSGRF</sequence>
<dbReference type="InterPro" id="IPR004147">
    <property type="entry name" value="ABC1_dom"/>
</dbReference>
<dbReference type="InterPro" id="IPR011009">
    <property type="entry name" value="Kinase-like_dom_sf"/>
</dbReference>
<dbReference type="EMBL" id="NMQW01000005">
    <property type="protein sequence ID" value="OXM87485.1"/>
    <property type="molecule type" value="Genomic_DNA"/>
</dbReference>
<evidence type="ECO:0000313" key="4">
    <source>
        <dbReference type="EMBL" id="OXM87485.1"/>
    </source>
</evidence>
<dbReference type="AlphaFoldDB" id="A0A229UWG8"/>